<dbReference type="GO" id="GO:0006013">
    <property type="term" value="P:mannose metabolic process"/>
    <property type="evidence" value="ECO:0007669"/>
    <property type="project" value="InterPro"/>
</dbReference>
<dbReference type="InterPro" id="IPR011682">
    <property type="entry name" value="Glyco_hydro_38_C"/>
</dbReference>
<dbReference type="InterPro" id="IPR011013">
    <property type="entry name" value="Gal_mutarotase_sf_dom"/>
</dbReference>
<feature type="domain" description="Glycosyl hydrolase family 38 C-terminal" evidence="3">
    <location>
        <begin position="487"/>
        <end position="686"/>
    </location>
</feature>
<dbReference type="Gene3D" id="2.70.98.30">
    <property type="entry name" value="Golgi alpha-mannosidase II, domain 4"/>
    <property type="match status" value="1"/>
</dbReference>
<dbReference type="GO" id="GO:0009313">
    <property type="term" value="P:oligosaccharide catabolic process"/>
    <property type="evidence" value="ECO:0007669"/>
    <property type="project" value="TreeGrafter"/>
</dbReference>
<feature type="signal peptide" evidence="1">
    <location>
        <begin position="1"/>
        <end position="19"/>
    </location>
</feature>
<dbReference type="AlphaFoldDB" id="A0A556MXJ6"/>
<organism evidence="4 5">
    <name type="scientific">Mucilaginibacter corticis</name>
    <dbReference type="NCBI Taxonomy" id="2597670"/>
    <lineage>
        <taxon>Bacteria</taxon>
        <taxon>Pseudomonadati</taxon>
        <taxon>Bacteroidota</taxon>
        <taxon>Sphingobacteriia</taxon>
        <taxon>Sphingobacteriales</taxon>
        <taxon>Sphingobacteriaceae</taxon>
        <taxon>Mucilaginibacter</taxon>
    </lineage>
</organism>
<evidence type="ECO:0000313" key="4">
    <source>
        <dbReference type="EMBL" id="TSJ44654.1"/>
    </source>
</evidence>
<dbReference type="OrthoDB" id="9772207at2"/>
<dbReference type="Gene3D" id="2.60.40.1180">
    <property type="entry name" value="Golgi alpha-mannosidase II"/>
    <property type="match status" value="1"/>
</dbReference>
<dbReference type="GO" id="GO:0004559">
    <property type="term" value="F:alpha-mannosidase activity"/>
    <property type="evidence" value="ECO:0007669"/>
    <property type="project" value="InterPro"/>
</dbReference>
<dbReference type="EMBL" id="VLPK01000001">
    <property type="protein sequence ID" value="TSJ44654.1"/>
    <property type="molecule type" value="Genomic_DNA"/>
</dbReference>
<dbReference type="SUPFAM" id="SSF74650">
    <property type="entry name" value="Galactose mutarotase-like"/>
    <property type="match status" value="1"/>
</dbReference>
<keyword evidence="4" id="KW-0378">Hydrolase</keyword>
<dbReference type="InterPro" id="IPR011330">
    <property type="entry name" value="Glyco_hydro/deAcase_b/a-brl"/>
</dbReference>
<proteinExistence type="predicted"/>
<sequence>MKIFLAATLLLGFVSTGYSQQTAYFIDGYHGGFWGHYPVNYTSFIVDQLKAHPDWKINLEIEPETWDMAKAKDEQGYKAFQALFADQSIAGRRIEYVSPAYGQSYMYNISGESIIRQLAYGMETLRRHFPTAVFTTYSSEEPCFTSALPQILKSFGYKYASLKNPNTCWGGYARAHGGELVNWIGPDGTALPTVPRYAIEALKPGSTWETIGNSNSKLFMNAAFTAGIKHPAGFVLQDAGWKGGPYLGNGTGGYQPTIYKTWTDYIDNSSIKIPTENWKFSQEDVLTSLVWGSQILQRIAQQVRETENKLVTTEKIAAMASVYKNAPWPKAAFDEGWTRLLLSQHHDCWIVPYNMGQGNTWADKVVTWTGIADKKTDSILVASTNTINGGTIFEPGKCIRVFNTVGVKRNEVVWVPKPMGWDENLAVVDDKGNELLTQINGGALLFKAEVPPMGYATYRLQKTKRATKIGAKVLIQPDSTFKVETDLYTAIIDPAKGGTITSLIAKKLNNKEFVDQANARRFNELRGNFFKDGGFKSSAAQPAKVTVTESGPARVTLQVFGNIAGNVFIQLISFTQGQQRIDFELKIGWSNNPGIGNAYGQDKYDATSLKKAFYDDRDKLLALFPLNLKGQKVYKNAPFDVTESKLDNTFFTRWDSIKNNVVLNWVDVTDANNTYGMAMLTDHTTNYTHGADFPLGLDIAYSGVGLWGRNYTLRYATDMSYALIPHTGKWDKAGIWTEEDKFNEPLYATAMGSTPSTADMNRSLVNIVGNGLEVSSVTRSGKDLLVRLFNAEGDAKSKKIILDAFADDIAEVDLKGDVVQKLSRNKSDSNATSISIAMPRFGIRTVRFSNVRAK</sequence>
<dbReference type="SUPFAM" id="SSF88713">
    <property type="entry name" value="Glycoside hydrolase/deacetylase"/>
    <property type="match status" value="1"/>
</dbReference>
<dbReference type="Pfam" id="PF07748">
    <property type="entry name" value="Glyco_hydro_38C"/>
    <property type="match status" value="1"/>
</dbReference>
<comment type="caution">
    <text evidence="4">The sequence shown here is derived from an EMBL/GenBank/DDBJ whole genome shotgun (WGS) entry which is preliminary data.</text>
</comment>
<evidence type="ECO:0000256" key="1">
    <source>
        <dbReference type="SAM" id="SignalP"/>
    </source>
</evidence>
<gene>
    <name evidence="4" type="ORF">FO440_06240</name>
</gene>
<dbReference type="PANTHER" id="PTHR46017:SF1">
    <property type="entry name" value="ALPHA-MANNOSIDASE 2C1"/>
    <property type="match status" value="1"/>
</dbReference>
<dbReference type="InterPro" id="IPR013780">
    <property type="entry name" value="Glyco_hydro_b"/>
</dbReference>
<keyword evidence="1" id="KW-0732">Signal</keyword>
<feature type="domain" description="Glycoside hydrolase family 38 N-terminal" evidence="2">
    <location>
        <begin position="83"/>
        <end position="192"/>
    </location>
</feature>
<evidence type="ECO:0000259" key="2">
    <source>
        <dbReference type="Pfam" id="PF01074"/>
    </source>
</evidence>
<protein>
    <submittedName>
        <fullName evidence="4">Glycosyl hydrolase</fullName>
    </submittedName>
</protein>
<dbReference type="InterPro" id="IPR027291">
    <property type="entry name" value="Glyco_hydro_38_N_sf"/>
</dbReference>
<dbReference type="PANTHER" id="PTHR46017">
    <property type="entry name" value="ALPHA-MANNOSIDASE 2C1"/>
    <property type="match status" value="1"/>
</dbReference>
<dbReference type="GO" id="GO:0030246">
    <property type="term" value="F:carbohydrate binding"/>
    <property type="evidence" value="ECO:0007669"/>
    <property type="project" value="InterPro"/>
</dbReference>
<name>A0A556MXJ6_9SPHI</name>
<keyword evidence="5" id="KW-1185">Reference proteome</keyword>
<dbReference type="Gene3D" id="3.20.110.10">
    <property type="entry name" value="Glycoside hydrolase 38, N terminal domain"/>
    <property type="match status" value="1"/>
</dbReference>
<evidence type="ECO:0000313" key="5">
    <source>
        <dbReference type="Proteomes" id="UP000318733"/>
    </source>
</evidence>
<dbReference type="Pfam" id="PF01074">
    <property type="entry name" value="Glyco_hydro_38N"/>
    <property type="match status" value="1"/>
</dbReference>
<reference evidence="4 5" key="1">
    <citation type="submission" date="2019-07" db="EMBL/GenBank/DDBJ databases">
        <authorList>
            <person name="Huq M.A."/>
        </authorList>
    </citation>
    <scope>NUCLEOTIDE SEQUENCE [LARGE SCALE GENOMIC DNA]</scope>
    <source>
        <strain evidence="4 5">MAH-19</strain>
    </source>
</reference>
<evidence type="ECO:0000259" key="3">
    <source>
        <dbReference type="Pfam" id="PF07748"/>
    </source>
</evidence>
<dbReference type="Proteomes" id="UP000318733">
    <property type="component" value="Unassembled WGS sequence"/>
</dbReference>
<dbReference type="InterPro" id="IPR000602">
    <property type="entry name" value="Glyco_hydro_38_N"/>
</dbReference>
<feature type="chain" id="PRO_5022128046" evidence="1">
    <location>
        <begin position="20"/>
        <end position="854"/>
    </location>
</feature>
<accession>A0A556MXJ6</accession>